<dbReference type="InterPro" id="IPR005174">
    <property type="entry name" value="KIB1-4_b-propeller"/>
</dbReference>
<dbReference type="AlphaFoldDB" id="A0AAN7JA98"/>
<dbReference type="EMBL" id="JAXUIC010000002">
    <property type="protein sequence ID" value="KAK4603865.1"/>
    <property type="molecule type" value="Genomic_DNA"/>
</dbReference>
<evidence type="ECO:0000259" key="2">
    <source>
        <dbReference type="Pfam" id="PF03478"/>
    </source>
</evidence>
<evidence type="ECO:0000259" key="1">
    <source>
        <dbReference type="Pfam" id="PF00646"/>
    </source>
</evidence>
<dbReference type="Gene3D" id="1.20.1280.50">
    <property type="match status" value="1"/>
</dbReference>
<sequence length="352" mass="41145">MVMQGDSDINLKGLRRKKKKMVDNRNRRPWSELPDALLYMITKLLGTIDYLMFGCVCRAWRLYAVANRQEFMASQPPLSCCFYNIFDGRKYKAKLPNVVGKICCRISYGYLVVEDQIDAVNSQIWLINPFTRHELRVLSPPLEHNRVILASLETPLSKFVIIAFRRYGSYLPFCRSTYADWTHSVYKRKLYAITTRAGIGVVNLNSCPYVTPLEVKSIPNLKGGLWLRGTDEQLLLINAIGNNHEVYELNLLKMEWVKMQNFGDQALFLDYYEGGLGFSNKTRWKDSERPFNGRYCFDRDNTDIWFHFMDGRPDQSFPFMGRKCMPNTFRFKPSWYFPHESCNVDLSLKSQD</sequence>
<keyword evidence="4" id="KW-1185">Reference proteome</keyword>
<comment type="caution">
    <text evidence="3">The sequence shown here is derived from an EMBL/GenBank/DDBJ whole genome shotgun (WGS) entry which is preliminary data.</text>
</comment>
<dbReference type="Pfam" id="PF00646">
    <property type="entry name" value="F-box"/>
    <property type="match status" value="1"/>
</dbReference>
<feature type="domain" description="KIB1-4 beta-propeller" evidence="2">
    <location>
        <begin position="82"/>
        <end position="271"/>
    </location>
</feature>
<gene>
    <name evidence="3" type="ORF">RGQ29_012396</name>
</gene>
<dbReference type="PANTHER" id="PTHR45463:SF8">
    <property type="entry name" value="OS09G0392200 PROTEIN"/>
    <property type="match status" value="1"/>
</dbReference>
<dbReference type="InterPro" id="IPR001810">
    <property type="entry name" value="F-box_dom"/>
</dbReference>
<dbReference type="Pfam" id="PF03478">
    <property type="entry name" value="Beta-prop_KIB1-4"/>
    <property type="match status" value="1"/>
</dbReference>
<accession>A0AAN7JA98</accession>
<dbReference type="SUPFAM" id="SSF81383">
    <property type="entry name" value="F-box domain"/>
    <property type="match status" value="1"/>
</dbReference>
<evidence type="ECO:0008006" key="5">
    <source>
        <dbReference type="Google" id="ProtNLM"/>
    </source>
</evidence>
<dbReference type="PANTHER" id="PTHR45463">
    <property type="entry name" value="OS09G0392200 PROTEIN"/>
    <property type="match status" value="1"/>
</dbReference>
<protein>
    <recommendedName>
        <fullName evidence="5">F-box domain-containing protein</fullName>
    </recommendedName>
</protein>
<dbReference type="Proteomes" id="UP001324115">
    <property type="component" value="Unassembled WGS sequence"/>
</dbReference>
<dbReference type="InterPro" id="IPR036047">
    <property type="entry name" value="F-box-like_dom_sf"/>
</dbReference>
<name>A0AAN7JA98_QUERU</name>
<reference evidence="3 4" key="1">
    <citation type="journal article" date="2023" name="G3 (Bethesda)">
        <title>A haplotype-resolved chromosome-scale genome for Quercus rubra L. provides insights into the genetics of adaptive traits for red oak species.</title>
        <authorList>
            <person name="Kapoor B."/>
            <person name="Jenkins J."/>
            <person name="Schmutz J."/>
            <person name="Zhebentyayeva T."/>
            <person name="Kuelheim C."/>
            <person name="Coggeshall M."/>
            <person name="Heim C."/>
            <person name="Lasky J.R."/>
            <person name="Leites L."/>
            <person name="Islam-Faridi N."/>
            <person name="Romero-Severson J."/>
            <person name="DeLeo V.L."/>
            <person name="Lucas S.M."/>
            <person name="Lazic D."/>
            <person name="Gailing O."/>
            <person name="Carlson J."/>
            <person name="Staton M."/>
        </authorList>
    </citation>
    <scope>NUCLEOTIDE SEQUENCE [LARGE SCALE GENOMIC DNA]</scope>
    <source>
        <strain evidence="3">Pseudo-F2</strain>
    </source>
</reference>
<proteinExistence type="predicted"/>
<evidence type="ECO:0000313" key="4">
    <source>
        <dbReference type="Proteomes" id="UP001324115"/>
    </source>
</evidence>
<organism evidence="3 4">
    <name type="scientific">Quercus rubra</name>
    <name type="common">Northern red oak</name>
    <name type="synonym">Quercus borealis</name>
    <dbReference type="NCBI Taxonomy" id="3512"/>
    <lineage>
        <taxon>Eukaryota</taxon>
        <taxon>Viridiplantae</taxon>
        <taxon>Streptophyta</taxon>
        <taxon>Embryophyta</taxon>
        <taxon>Tracheophyta</taxon>
        <taxon>Spermatophyta</taxon>
        <taxon>Magnoliopsida</taxon>
        <taxon>eudicotyledons</taxon>
        <taxon>Gunneridae</taxon>
        <taxon>Pentapetalae</taxon>
        <taxon>rosids</taxon>
        <taxon>fabids</taxon>
        <taxon>Fagales</taxon>
        <taxon>Fagaceae</taxon>
        <taxon>Quercus</taxon>
    </lineage>
</organism>
<feature type="domain" description="F-box" evidence="1">
    <location>
        <begin position="30"/>
        <end position="61"/>
    </location>
</feature>
<evidence type="ECO:0000313" key="3">
    <source>
        <dbReference type="EMBL" id="KAK4603865.1"/>
    </source>
</evidence>